<comment type="caution">
    <text evidence="1">The sequence shown here is derived from an EMBL/GenBank/DDBJ whole genome shotgun (WGS) entry which is preliminary data.</text>
</comment>
<gene>
    <name evidence="1" type="ORF">G5575_14390</name>
</gene>
<proteinExistence type="predicted"/>
<dbReference type="RefSeq" id="WP_164534938.1">
    <property type="nucleotide sequence ID" value="NZ_JAALFG010000003.1"/>
</dbReference>
<reference evidence="1 2" key="1">
    <citation type="submission" date="2020-02" db="EMBL/GenBank/DDBJ databases">
        <authorList>
            <person name="Khan S.A."/>
            <person name="Jeon C.O."/>
            <person name="Chun B.H."/>
        </authorList>
    </citation>
    <scope>NUCLEOTIDE SEQUENCE [LARGE SCALE GENOMIC DNA]</scope>
    <source>
        <strain evidence="1 2">H239</strain>
    </source>
</reference>
<name>A0A6M1SPU1_9HYPH</name>
<dbReference type="AlphaFoldDB" id="A0A6M1SPU1"/>
<sequence>MDNYETTGATVELGDAMKAGFEAAMARIKALGLDPQANLVESIGQVDWDSWDASNENPNVLDSDGLDGLYEDDILPVAA</sequence>
<accession>A0A6M1SPU1</accession>
<reference evidence="1 2" key="2">
    <citation type="submission" date="2020-03" db="EMBL/GenBank/DDBJ databases">
        <title>Devosia chinhatensis sp. nov., isolated from a hexachlorocyclohexane (HCH) dump site in India.</title>
        <authorList>
            <person name="Kumar M."/>
            <person name="Lal R."/>
        </authorList>
    </citation>
    <scope>NUCLEOTIDE SEQUENCE [LARGE SCALE GENOMIC DNA]</scope>
    <source>
        <strain evidence="1 2">H239</strain>
    </source>
</reference>
<protein>
    <submittedName>
        <fullName evidence="1">Uncharacterized protein</fullName>
    </submittedName>
</protein>
<dbReference type="Proteomes" id="UP000474802">
    <property type="component" value="Unassembled WGS sequence"/>
</dbReference>
<keyword evidence="2" id="KW-1185">Reference proteome</keyword>
<evidence type="ECO:0000313" key="2">
    <source>
        <dbReference type="Proteomes" id="UP000474802"/>
    </source>
</evidence>
<dbReference type="EMBL" id="JAALFG010000003">
    <property type="protein sequence ID" value="NGP18684.1"/>
    <property type="molecule type" value="Genomic_DNA"/>
</dbReference>
<organism evidence="1 2">
    <name type="scientific">Devosia aurantiaca</name>
    <dbReference type="NCBI Taxonomy" id="2714858"/>
    <lineage>
        <taxon>Bacteria</taxon>
        <taxon>Pseudomonadati</taxon>
        <taxon>Pseudomonadota</taxon>
        <taxon>Alphaproteobacteria</taxon>
        <taxon>Hyphomicrobiales</taxon>
        <taxon>Devosiaceae</taxon>
        <taxon>Devosia</taxon>
    </lineage>
</organism>
<evidence type="ECO:0000313" key="1">
    <source>
        <dbReference type="EMBL" id="NGP18684.1"/>
    </source>
</evidence>